<dbReference type="AlphaFoldDB" id="A0A1Y0ETA5"/>
<dbReference type="Proteomes" id="UP000196138">
    <property type="component" value="Chromosome"/>
</dbReference>
<organism evidence="2 3">
    <name type="scientific">Comamonas serinivorans</name>
    <dbReference type="NCBI Taxonomy" id="1082851"/>
    <lineage>
        <taxon>Bacteria</taxon>
        <taxon>Pseudomonadati</taxon>
        <taxon>Pseudomonadota</taxon>
        <taxon>Betaproteobacteria</taxon>
        <taxon>Burkholderiales</taxon>
        <taxon>Comamonadaceae</taxon>
        <taxon>Comamonas</taxon>
    </lineage>
</organism>
<evidence type="ECO:0000313" key="2">
    <source>
        <dbReference type="EMBL" id="ARU06816.1"/>
    </source>
</evidence>
<gene>
    <name evidence="2" type="ORF">CCO03_11775</name>
</gene>
<feature type="chain" id="PRO_5012620806" description="WxL domain-containing protein" evidence="1">
    <location>
        <begin position="26"/>
        <end position="207"/>
    </location>
</feature>
<evidence type="ECO:0000256" key="1">
    <source>
        <dbReference type="SAM" id="SignalP"/>
    </source>
</evidence>
<dbReference type="EMBL" id="CP021455">
    <property type="protein sequence ID" value="ARU06816.1"/>
    <property type="molecule type" value="Genomic_DNA"/>
</dbReference>
<evidence type="ECO:0008006" key="4">
    <source>
        <dbReference type="Google" id="ProtNLM"/>
    </source>
</evidence>
<name>A0A1Y0ETA5_9BURK</name>
<accession>A0A1Y0ETA5</accession>
<sequence>MKVQARIVYAALGVALSLGSQLAHAEASYGYQSSGTGAVNANARVRFQVNVPKLILLRVGADDTTVNTVAWDVRPNWVTAPGSLTSGATSSNTPWNGAAPTFTAAANPTNSNVLTAYAWTNGSGATLTQATSTAMAPTTGPTMTNITVTSTGALTHPGANLGTASPTSLAIGTAYTGTWTYGLDTTNVASWPAGTYTATVTYTASSL</sequence>
<feature type="signal peptide" evidence="1">
    <location>
        <begin position="1"/>
        <end position="25"/>
    </location>
</feature>
<reference evidence="2 3" key="1">
    <citation type="submission" date="2017-05" db="EMBL/GenBank/DDBJ databases">
        <authorList>
            <person name="Song R."/>
            <person name="Chenine A.L."/>
            <person name="Ruprecht R.M."/>
        </authorList>
    </citation>
    <scope>NUCLEOTIDE SEQUENCE [LARGE SCALE GENOMIC DNA]</scope>
    <source>
        <strain evidence="2 3">DSM 26136</strain>
    </source>
</reference>
<keyword evidence="3" id="KW-1185">Reference proteome</keyword>
<keyword evidence="1" id="KW-0732">Signal</keyword>
<evidence type="ECO:0000313" key="3">
    <source>
        <dbReference type="Proteomes" id="UP000196138"/>
    </source>
</evidence>
<protein>
    <recommendedName>
        <fullName evidence="4">WxL domain-containing protein</fullName>
    </recommendedName>
</protein>
<dbReference type="OrthoDB" id="8859596at2"/>
<dbReference type="KEGG" id="cser:CCO03_11775"/>
<dbReference type="RefSeq" id="WP_087284609.1">
    <property type="nucleotide sequence ID" value="NZ_CP021455.1"/>
</dbReference>
<proteinExistence type="predicted"/>